<keyword evidence="2" id="KW-1185">Reference proteome</keyword>
<dbReference type="WBParaSite" id="ALUE_0002158201-mRNA-1">
    <property type="protein sequence ID" value="ALUE_0002158201-mRNA-1"/>
    <property type="gene ID" value="ALUE_0002158201"/>
</dbReference>
<evidence type="ECO:0000313" key="2">
    <source>
        <dbReference type="Proteomes" id="UP000036681"/>
    </source>
</evidence>
<reference evidence="3" key="1">
    <citation type="submission" date="2017-02" db="UniProtKB">
        <authorList>
            <consortium name="WormBaseParasite"/>
        </authorList>
    </citation>
    <scope>IDENTIFICATION</scope>
</reference>
<proteinExistence type="predicted"/>
<keyword evidence="1" id="KW-0812">Transmembrane</keyword>
<evidence type="ECO:0000256" key="1">
    <source>
        <dbReference type="SAM" id="Phobius"/>
    </source>
</evidence>
<evidence type="ECO:0000313" key="3">
    <source>
        <dbReference type="WBParaSite" id="ALUE_0002158201-mRNA-1"/>
    </source>
</evidence>
<accession>A0A0M3IS54</accession>
<protein>
    <submittedName>
        <fullName evidence="3">Uncharacterized protein</fullName>
    </submittedName>
</protein>
<keyword evidence="1" id="KW-0472">Membrane</keyword>
<organism evidence="2 3">
    <name type="scientific">Ascaris lumbricoides</name>
    <name type="common">Giant roundworm</name>
    <dbReference type="NCBI Taxonomy" id="6252"/>
    <lineage>
        <taxon>Eukaryota</taxon>
        <taxon>Metazoa</taxon>
        <taxon>Ecdysozoa</taxon>
        <taxon>Nematoda</taxon>
        <taxon>Chromadorea</taxon>
        <taxon>Rhabditida</taxon>
        <taxon>Spirurina</taxon>
        <taxon>Ascaridomorpha</taxon>
        <taxon>Ascaridoidea</taxon>
        <taxon>Ascarididae</taxon>
        <taxon>Ascaris</taxon>
    </lineage>
</organism>
<keyword evidence="1" id="KW-1133">Transmembrane helix</keyword>
<name>A0A0M3IS54_ASCLU</name>
<dbReference type="AlphaFoldDB" id="A0A0M3IS54"/>
<feature type="transmembrane region" description="Helical" evidence="1">
    <location>
        <begin position="20"/>
        <end position="38"/>
    </location>
</feature>
<dbReference type="Proteomes" id="UP000036681">
    <property type="component" value="Unplaced"/>
</dbReference>
<sequence>MANNTGPKQADFLLEEFFNTPIILVVSVFPTISFPLNVTNNKRRF</sequence>